<comment type="subunit">
    <text evidence="9">Component of the ER-mitochondria encounter structure (ERMES) or MDM complex, composed of MMM1, MDM10, MDM12 and MDM34. A MMM1 homodimer associates with one molecule of MDM12 on each side in a pairwise head-to-tail manner, and the SMP-LTD domains of MMM1 and MDM12 generate a continuous hydrophobic tunnel for phospholipid trafficking.</text>
</comment>
<dbReference type="GO" id="GO:1990456">
    <property type="term" value="P:mitochondrion-endoplasmic reticulum membrane tethering"/>
    <property type="evidence" value="ECO:0007669"/>
    <property type="project" value="TreeGrafter"/>
</dbReference>
<organism evidence="12 13">
    <name type="scientific">Australozyma saopauloensis</name>
    <dbReference type="NCBI Taxonomy" id="291208"/>
    <lineage>
        <taxon>Eukaryota</taxon>
        <taxon>Fungi</taxon>
        <taxon>Dikarya</taxon>
        <taxon>Ascomycota</taxon>
        <taxon>Saccharomycotina</taxon>
        <taxon>Pichiomycetes</taxon>
        <taxon>Metschnikowiaceae</taxon>
        <taxon>Australozyma</taxon>
    </lineage>
</organism>
<keyword evidence="6" id="KW-0446">Lipid-binding</keyword>
<evidence type="ECO:0000313" key="12">
    <source>
        <dbReference type="EMBL" id="WPK26104.1"/>
    </source>
</evidence>
<accession>A0AAX4HCT6</accession>
<feature type="compositionally biased region" description="Acidic residues" evidence="10">
    <location>
        <begin position="92"/>
        <end position="102"/>
    </location>
</feature>
<proteinExistence type="inferred from homology"/>
<feature type="domain" description="SMP-LTD" evidence="11">
    <location>
        <begin position="1"/>
        <end position="350"/>
    </location>
</feature>
<evidence type="ECO:0000256" key="7">
    <source>
        <dbReference type="ARBA" id="ARBA00023128"/>
    </source>
</evidence>
<evidence type="ECO:0000313" key="13">
    <source>
        <dbReference type="Proteomes" id="UP001338582"/>
    </source>
</evidence>
<dbReference type="PROSITE" id="PS51847">
    <property type="entry name" value="SMP"/>
    <property type="match status" value="1"/>
</dbReference>
<reference evidence="12 13" key="1">
    <citation type="submission" date="2023-10" db="EMBL/GenBank/DDBJ databases">
        <title>Draft Genome Sequence of Candida saopaulonensis from a very Premature Infant with Sepsis.</title>
        <authorList>
            <person name="Ning Y."/>
            <person name="Dai R."/>
            <person name="Xiao M."/>
            <person name="Xu Y."/>
            <person name="Yan Q."/>
            <person name="Zhang L."/>
        </authorList>
    </citation>
    <scope>NUCLEOTIDE SEQUENCE [LARGE SCALE GENOMIC DNA]</scope>
    <source>
        <strain evidence="12 13">19XY460</strain>
    </source>
</reference>
<dbReference type="GO" id="GO:0008289">
    <property type="term" value="F:lipid binding"/>
    <property type="evidence" value="ECO:0007669"/>
    <property type="project" value="UniProtKB-KW"/>
</dbReference>
<dbReference type="EMBL" id="CP138897">
    <property type="protein sequence ID" value="WPK26104.1"/>
    <property type="molecule type" value="Genomic_DNA"/>
</dbReference>
<dbReference type="PANTHER" id="PTHR28204">
    <property type="entry name" value="MITOCHONDRIAL DISTRIBUTION AND MORPHOLOGY PROTEIN 12"/>
    <property type="match status" value="1"/>
</dbReference>
<keyword evidence="4 9" id="KW-0256">Endoplasmic reticulum</keyword>
<evidence type="ECO:0000256" key="4">
    <source>
        <dbReference type="ARBA" id="ARBA00022824"/>
    </source>
</evidence>
<evidence type="ECO:0000256" key="2">
    <source>
        <dbReference type="ARBA" id="ARBA00022448"/>
    </source>
</evidence>
<keyword evidence="2" id="KW-0813">Transport</keyword>
<keyword evidence="8 9" id="KW-0472">Membrane</keyword>
<keyword evidence="5" id="KW-0445">Lipid transport</keyword>
<comment type="similarity">
    <text evidence="9">Belongs to the MDM12 family.</text>
</comment>
<gene>
    <name evidence="9" type="primary">MDM12</name>
    <name evidence="12" type="ORF">PUMCH_003449</name>
</gene>
<evidence type="ECO:0000256" key="10">
    <source>
        <dbReference type="SAM" id="MobiDB-lite"/>
    </source>
</evidence>
<comment type="function">
    <text evidence="9">Component of the ERMES/MDM complex, which serves as a molecular tether to connect the endoplasmic reticulum (ER) and mitochondria. Components of this complex are involved in the control of mitochondrial shape and protein biogenesis, and function in nonvesicular lipid trafficking between the ER and mitochondria. MDM12 is required for the interaction of the ER-resident membrane protein MMM1 and the outer mitochondrial membrane-resident beta-barrel protein MDM10. The MDM12-MMM1 subcomplex functions in the major beta-barrel assembly pathway that is responsible for biogenesis of all mitochondrial outer membrane beta-barrel proteins, and acts in a late step after the SAM complex. The MDM10-MDM12-MMM1 subcomplex further acts in the TOM40-specific pathway after the action of the MDM12-MMM1 complex. Essential for establishing and maintaining the structure of mitochondria and maintenance of mtDNA nucleoids.</text>
</comment>
<dbReference type="GO" id="GO:0045040">
    <property type="term" value="P:protein insertion into mitochondrial outer membrane"/>
    <property type="evidence" value="ECO:0007669"/>
    <property type="project" value="UniProtKB-UniRule"/>
</dbReference>
<evidence type="ECO:0000256" key="6">
    <source>
        <dbReference type="ARBA" id="ARBA00023121"/>
    </source>
</evidence>
<dbReference type="PANTHER" id="PTHR28204:SF1">
    <property type="entry name" value="MITOCHONDRIAL DISTRIBUTION AND MORPHOLOGY PROTEIN 12"/>
    <property type="match status" value="1"/>
</dbReference>
<dbReference type="GO" id="GO:0005789">
    <property type="term" value="C:endoplasmic reticulum membrane"/>
    <property type="evidence" value="ECO:0007669"/>
    <property type="project" value="UniProtKB-SubCell"/>
</dbReference>
<dbReference type="Proteomes" id="UP001338582">
    <property type="component" value="Chromosome 4"/>
</dbReference>
<feature type="region of interest" description="Disordered" evidence="10">
    <location>
        <begin position="80"/>
        <end position="107"/>
    </location>
</feature>
<comment type="subcellular location">
    <subcellularLocation>
        <location evidence="1">Membrane</location>
    </subcellularLocation>
    <subcellularLocation>
        <location evidence="9">Mitochondrion outer membrane</location>
        <topology evidence="9">Peripheral membrane protein</topology>
        <orientation evidence="9">Cytoplasmic side</orientation>
    </subcellularLocation>
    <subcellularLocation>
        <location evidence="9">Endoplasmic reticulum membrane</location>
        <topology evidence="9">Peripheral membrane protein</topology>
        <orientation evidence="9">Cytoplasmic side</orientation>
    </subcellularLocation>
    <text evidence="9">The ERMES/MDM complex localizes to a few discrete foci (around 10 per single cell), that represent mitochondria-endoplasmic reticulum junctions. These foci are often found next to mtDNA nucleoids.</text>
</comment>
<dbReference type="InterPro" id="IPR027532">
    <property type="entry name" value="Mdm12"/>
</dbReference>
<dbReference type="CDD" id="cd21672">
    <property type="entry name" value="SMP_Mdm12"/>
    <property type="match status" value="1"/>
</dbReference>
<dbReference type="InterPro" id="IPR031468">
    <property type="entry name" value="SMP_LBD"/>
</dbReference>
<evidence type="ECO:0000259" key="11">
    <source>
        <dbReference type="PROSITE" id="PS51847"/>
    </source>
</evidence>
<evidence type="ECO:0000256" key="8">
    <source>
        <dbReference type="ARBA" id="ARBA00023136"/>
    </source>
</evidence>
<dbReference type="GO" id="GO:0032865">
    <property type="term" value="C:ERMES complex"/>
    <property type="evidence" value="ECO:0007669"/>
    <property type="project" value="UniProtKB-UniRule"/>
</dbReference>
<keyword evidence="7 9" id="KW-0496">Mitochondrion</keyword>
<dbReference type="GO" id="GO:0015914">
    <property type="term" value="P:phospholipid transport"/>
    <property type="evidence" value="ECO:0007669"/>
    <property type="project" value="TreeGrafter"/>
</dbReference>
<dbReference type="Pfam" id="PF26544">
    <property type="entry name" value="Mdm12"/>
    <property type="match status" value="2"/>
</dbReference>
<name>A0AAX4HCT6_9ASCO</name>
<evidence type="ECO:0000256" key="9">
    <source>
        <dbReference type="HAMAP-Rule" id="MF_03104"/>
    </source>
</evidence>
<dbReference type="AlphaFoldDB" id="A0AAX4HCT6"/>
<keyword evidence="13" id="KW-1185">Reference proteome</keyword>
<protein>
    <recommendedName>
        <fullName evidence="9">Mitochondrial distribution and morphology protein 12</fullName>
    </recommendedName>
    <alternativeName>
        <fullName evidence="9">Mitochondrial inheritance component MDM12</fullName>
    </alternativeName>
</protein>
<sequence>MSFQINWSQLASDAALNEKIRLFIDEEFNSLSLPSFIDNLTVTNFSLGDLSPEITIRHIGDPFEEFYGDYNSEDEIKKHTLPQLPSLSHQDDSDDSSTEDESERSANLKSIHSKMAATEPEVVQPQERLRKGLDLVRHLSNYNMNNLGLGPPELDLPASIFQHGAYRLQAPPVSSGKKSAERSANDIQFMLEIDFQSGIEIELKINLLVNYPLAHFILLPVKLRITDLAIHSLAAVAYLEKKVFISILCDLNDSAADYFTSASSAPPARDHSTASTHGTPAGGNFVDYSAGSTRERIDVIRNIKIDTEIGEVENNVLRNVGKIEKFLVEQLRNIIRDEICWPGWLCFDLNAEDEEEEEEEAPAPTAFKSP</sequence>
<keyword evidence="3 9" id="KW-1000">Mitochondrion outer membrane</keyword>
<evidence type="ECO:0000256" key="1">
    <source>
        <dbReference type="ARBA" id="ARBA00004370"/>
    </source>
</evidence>
<evidence type="ECO:0000256" key="5">
    <source>
        <dbReference type="ARBA" id="ARBA00023055"/>
    </source>
</evidence>
<dbReference type="HAMAP" id="MF_03104">
    <property type="entry name" value="Mdm12"/>
    <property type="match status" value="1"/>
</dbReference>
<feature type="region of interest" description="Disordered" evidence="10">
    <location>
        <begin position="262"/>
        <end position="285"/>
    </location>
</feature>
<evidence type="ECO:0000256" key="3">
    <source>
        <dbReference type="ARBA" id="ARBA00022787"/>
    </source>
</evidence>